<protein>
    <submittedName>
        <fullName evidence="2">Ser/Thr protein phosphatase family protein</fullName>
    </submittedName>
</protein>
<feature type="domain" description="Calcineurin-like phosphoesterase" evidence="1">
    <location>
        <begin position="1"/>
        <end position="226"/>
    </location>
</feature>
<dbReference type="InterPro" id="IPR029052">
    <property type="entry name" value="Metallo-depent_PP-like"/>
</dbReference>
<reference evidence="2 3" key="1">
    <citation type="journal article" date="2012" name="J. Bacteriol.">
        <title>Complete genome sequence of Pelagibacterium halotolerans B2T.</title>
        <authorList>
            <person name="Huo Y.Y."/>
            <person name="Cheng H."/>
            <person name="Han X.F."/>
            <person name="Jiang X.W."/>
            <person name="Sun C."/>
            <person name="Zhang X.Q."/>
            <person name="Zhu X.F."/>
            <person name="Liu Y.F."/>
            <person name="Li P.F."/>
            <person name="Ni P.X."/>
            <person name="Wu M."/>
        </authorList>
    </citation>
    <scope>NUCLEOTIDE SEQUENCE [LARGE SCALE GENOMIC DNA]</scope>
    <source>
        <strain evidence="3">DSM 22347 / JCM 15775 / CGMCC 1.7692 / B2</strain>
    </source>
</reference>
<dbReference type="KEGG" id="phl:KKY_2694"/>
<dbReference type="PANTHER" id="PTHR37844">
    <property type="entry name" value="SER/THR PROTEIN PHOSPHATASE SUPERFAMILY (AFU_ORTHOLOGUE AFUA_1G14840)"/>
    <property type="match status" value="1"/>
</dbReference>
<dbReference type="Pfam" id="PF00149">
    <property type="entry name" value="Metallophos"/>
    <property type="match status" value="1"/>
</dbReference>
<gene>
    <name evidence="2" type="ordered locus">KKY_2694</name>
</gene>
<evidence type="ECO:0000259" key="1">
    <source>
        <dbReference type="Pfam" id="PF00149"/>
    </source>
</evidence>
<dbReference type="GO" id="GO:0016787">
    <property type="term" value="F:hydrolase activity"/>
    <property type="evidence" value="ECO:0007669"/>
    <property type="project" value="InterPro"/>
</dbReference>
<dbReference type="HOGENOM" id="CLU_060372_3_0_5"/>
<accession>G4RC79</accession>
<dbReference type="EMBL" id="CP003075">
    <property type="protein sequence ID" value="AEQ52702.1"/>
    <property type="molecule type" value="Genomic_DNA"/>
</dbReference>
<keyword evidence="3" id="KW-1185">Reference proteome</keyword>
<dbReference type="AlphaFoldDB" id="G4RC79"/>
<dbReference type="PANTHER" id="PTHR37844:SF2">
    <property type="entry name" value="SER_THR PROTEIN PHOSPHATASE SUPERFAMILY (AFU_ORTHOLOGUE AFUA_1G14840)"/>
    <property type="match status" value="1"/>
</dbReference>
<organism evidence="2 3">
    <name type="scientific">Pelagibacterium halotolerans (strain DSM 22347 / JCM 15775 / CGMCC 1.7692 / B2)</name>
    <dbReference type="NCBI Taxonomy" id="1082931"/>
    <lineage>
        <taxon>Bacteria</taxon>
        <taxon>Pseudomonadati</taxon>
        <taxon>Pseudomonadota</taxon>
        <taxon>Alphaproteobacteria</taxon>
        <taxon>Hyphomicrobiales</taxon>
        <taxon>Devosiaceae</taxon>
        <taxon>Pelagibacterium</taxon>
    </lineage>
</organism>
<dbReference type="InterPro" id="IPR004843">
    <property type="entry name" value="Calcineurin-like_PHP"/>
</dbReference>
<dbReference type="RefSeq" id="WP_014131851.1">
    <property type="nucleotide sequence ID" value="NC_016078.1"/>
</dbReference>
<dbReference type="STRING" id="1082931.KKY_2694"/>
<sequence>MKIWIMSDLHVDGRHRDFDLPDPPPQADLLVIAGDIADGFTHGFNWLDRQRQRGIDVPILWVPGNHDFYACINPHAALDAVIRDCEAMGVSVLARGETTEIGGVRIIGATLWTDFEVAGADPIDLATAQIWARHAMPDYRSIDVGLRRLRPADTLAWHRDHRATIGRRLAKEFDGPTVVVTHHAPHRLSLDDPNFPDPSDGSFASDLGGLMDRYRPQLWIHGHLHWRRDYLVGGSRVVCNPRGYDGERGFDDRYVLEVTF</sequence>
<proteinExistence type="predicted"/>
<evidence type="ECO:0000313" key="3">
    <source>
        <dbReference type="Proteomes" id="UP000008850"/>
    </source>
</evidence>
<dbReference type="Gene3D" id="3.60.21.10">
    <property type="match status" value="2"/>
</dbReference>
<evidence type="ECO:0000313" key="2">
    <source>
        <dbReference type="EMBL" id="AEQ52702.1"/>
    </source>
</evidence>
<dbReference type="PATRIC" id="fig|1082931.4.peg.2660"/>
<dbReference type="Proteomes" id="UP000008850">
    <property type="component" value="Chromosome"/>
</dbReference>
<dbReference type="SUPFAM" id="SSF56300">
    <property type="entry name" value="Metallo-dependent phosphatases"/>
    <property type="match status" value="1"/>
</dbReference>
<dbReference type="eggNOG" id="COG1409">
    <property type="taxonomic scope" value="Bacteria"/>
</dbReference>
<name>G4RC79_PELHB</name>